<feature type="transmembrane region" description="Helical" evidence="1">
    <location>
        <begin position="44"/>
        <end position="67"/>
    </location>
</feature>
<feature type="transmembrane region" description="Helical" evidence="1">
    <location>
        <begin position="73"/>
        <end position="94"/>
    </location>
</feature>
<keyword evidence="1" id="KW-1133">Transmembrane helix</keyword>
<accession>A0A9K3CPB9</accession>
<feature type="transmembrane region" description="Helical" evidence="1">
    <location>
        <begin position="289"/>
        <end position="306"/>
    </location>
</feature>
<evidence type="ECO:0008006" key="4">
    <source>
        <dbReference type="Google" id="ProtNLM"/>
    </source>
</evidence>
<dbReference type="AlphaFoldDB" id="A0A9K3CPB9"/>
<gene>
    <name evidence="2" type="ORF">KIPB_001691</name>
</gene>
<proteinExistence type="predicted"/>
<keyword evidence="3" id="KW-1185">Reference proteome</keyword>
<feature type="transmembrane region" description="Helical" evidence="1">
    <location>
        <begin position="138"/>
        <end position="157"/>
    </location>
</feature>
<reference evidence="2 3" key="1">
    <citation type="journal article" date="2018" name="PLoS ONE">
        <title>The draft genome of Kipferlia bialata reveals reductive genome evolution in fornicate parasites.</title>
        <authorList>
            <person name="Tanifuji G."/>
            <person name="Takabayashi S."/>
            <person name="Kume K."/>
            <person name="Takagi M."/>
            <person name="Nakayama T."/>
            <person name="Kamikawa R."/>
            <person name="Inagaki Y."/>
            <person name="Hashimoto T."/>
        </authorList>
    </citation>
    <scope>NUCLEOTIDE SEQUENCE [LARGE SCALE GENOMIC DNA]</scope>
    <source>
        <strain evidence="2">NY0173</strain>
    </source>
</reference>
<dbReference type="Proteomes" id="UP000265618">
    <property type="component" value="Unassembled WGS sequence"/>
</dbReference>
<evidence type="ECO:0000313" key="2">
    <source>
        <dbReference type="EMBL" id="GIQ80829.1"/>
    </source>
</evidence>
<feature type="transmembrane region" description="Helical" evidence="1">
    <location>
        <begin position="260"/>
        <end position="282"/>
    </location>
</feature>
<sequence>MSFRVRVQKQTLKEAADAGVIREDEVEPLWEHLKQKDQGKTKMLSNAAFLLGFVLVLVGMFLIFIQIIDVWEIGGATLCSLVYSGVFFGACYWFKTQATKEIEIAPGVFAFCGIFTVTGFVCAFLGWTDLWADNATGWFYLEAMVVNLLEMGLTVLVMQHVPWILLNLLIAGPALLIPVWCAGVFRGDIDFNYVEDLWPVWILVGAGYTYVVYRLDVYNIGVQAKTPTQTVRNHGLFYSLFAVGVFLVIFIYLWASETLPDWACILLYPFVIILFLAVGALFRRGAYTVGALVGTYLYLAKIAFSILDNPLFLGLVFSGLGVAVIYIGIVVFKRRAALDRTLHRVLPSPVMTRMPMYMVANPIPLGTYQHQPFGTPQPTAHTVNGMVDGMVGMDGMPVTHVDATWNGQA</sequence>
<organism evidence="2 3">
    <name type="scientific">Kipferlia bialata</name>
    <dbReference type="NCBI Taxonomy" id="797122"/>
    <lineage>
        <taxon>Eukaryota</taxon>
        <taxon>Metamonada</taxon>
        <taxon>Carpediemonas-like organisms</taxon>
        <taxon>Kipferlia</taxon>
    </lineage>
</organism>
<feature type="transmembrane region" description="Helical" evidence="1">
    <location>
        <begin position="164"/>
        <end position="185"/>
    </location>
</feature>
<evidence type="ECO:0000313" key="3">
    <source>
        <dbReference type="Proteomes" id="UP000265618"/>
    </source>
</evidence>
<feature type="transmembrane region" description="Helical" evidence="1">
    <location>
        <begin position="197"/>
        <end position="215"/>
    </location>
</feature>
<feature type="transmembrane region" description="Helical" evidence="1">
    <location>
        <begin position="236"/>
        <end position="254"/>
    </location>
</feature>
<keyword evidence="1" id="KW-0472">Membrane</keyword>
<dbReference type="EMBL" id="BDIP01000250">
    <property type="protein sequence ID" value="GIQ80829.1"/>
    <property type="molecule type" value="Genomic_DNA"/>
</dbReference>
<feature type="transmembrane region" description="Helical" evidence="1">
    <location>
        <begin position="312"/>
        <end position="332"/>
    </location>
</feature>
<name>A0A9K3CPB9_9EUKA</name>
<comment type="caution">
    <text evidence="2">The sequence shown here is derived from an EMBL/GenBank/DDBJ whole genome shotgun (WGS) entry which is preliminary data.</text>
</comment>
<keyword evidence="1" id="KW-0812">Transmembrane</keyword>
<protein>
    <recommendedName>
        <fullName evidence="4">DUF2157 domain-containing protein</fullName>
    </recommendedName>
</protein>
<feature type="transmembrane region" description="Helical" evidence="1">
    <location>
        <begin position="106"/>
        <end position="126"/>
    </location>
</feature>
<evidence type="ECO:0000256" key="1">
    <source>
        <dbReference type="SAM" id="Phobius"/>
    </source>
</evidence>